<protein>
    <submittedName>
        <fullName evidence="2">Propanediol/glycerol family dehydratase large subunit</fullName>
    </submittedName>
</protein>
<accession>A0ABP6SVS8</accession>
<dbReference type="InterPro" id="IPR036999">
    <property type="entry name" value="Diol/glycerol_deHase_lsu_sf"/>
</dbReference>
<dbReference type="Pfam" id="PF02288">
    <property type="entry name" value="Dehydratase_MU"/>
    <property type="match status" value="1"/>
</dbReference>
<dbReference type="RefSeq" id="WP_345727954.1">
    <property type="nucleotide sequence ID" value="NZ_BAAAYN010000014.1"/>
</dbReference>
<organism evidence="2 3">
    <name type="scientific">Cryptosporangium minutisporangium</name>
    <dbReference type="NCBI Taxonomy" id="113569"/>
    <lineage>
        <taxon>Bacteria</taxon>
        <taxon>Bacillati</taxon>
        <taxon>Actinomycetota</taxon>
        <taxon>Actinomycetes</taxon>
        <taxon>Cryptosporangiales</taxon>
        <taxon>Cryptosporangiaceae</taxon>
        <taxon>Cryptosporangium</taxon>
    </lineage>
</organism>
<dbReference type="InterPro" id="IPR016176">
    <property type="entry name" value="Cbl-dep_enz_cat"/>
</dbReference>
<dbReference type="NCBIfam" id="NF011979">
    <property type="entry name" value="PRK15444.1"/>
    <property type="match status" value="1"/>
</dbReference>
<evidence type="ECO:0000313" key="3">
    <source>
        <dbReference type="Proteomes" id="UP001501676"/>
    </source>
</evidence>
<dbReference type="EMBL" id="BAAAYN010000014">
    <property type="protein sequence ID" value="GAA3386113.1"/>
    <property type="molecule type" value="Genomic_DNA"/>
</dbReference>
<proteinExistence type="predicted"/>
<dbReference type="Pfam" id="PF02286">
    <property type="entry name" value="Dehydratase_LU"/>
    <property type="match status" value="1"/>
</dbReference>
<keyword evidence="3" id="KW-1185">Reference proteome</keyword>
<reference evidence="3" key="1">
    <citation type="journal article" date="2019" name="Int. J. Syst. Evol. Microbiol.">
        <title>The Global Catalogue of Microorganisms (GCM) 10K type strain sequencing project: providing services to taxonomists for standard genome sequencing and annotation.</title>
        <authorList>
            <consortium name="The Broad Institute Genomics Platform"/>
            <consortium name="The Broad Institute Genome Sequencing Center for Infectious Disease"/>
            <person name="Wu L."/>
            <person name="Ma J."/>
        </authorList>
    </citation>
    <scope>NUCLEOTIDE SEQUENCE [LARGE SCALE GENOMIC DNA]</scope>
    <source>
        <strain evidence="3">JCM 9458</strain>
    </source>
</reference>
<dbReference type="InterPro" id="IPR003208">
    <property type="entry name" value="Dehydtase/Dehydtase_re"/>
</dbReference>
<feature type="domain" description="Diol/glycerol dehydratase large subunit" evidence="1">
    <location>
        <begin position="5"/>
        <end position="557"/>
    </location>
</feature>
<dbReference type="SUPFAM" id="SSF52968">
    <property type="entry name" value="B12-dependent dehydatase associated subunit"/>
    <property type="match status" value="1"/>
</dbReference>
<evidence type="ECO:0000259" key="1">
    <source>
        <dbReference type="Pfam" id="PF02286"/>
    </source>
</evidence>
<dbReference type="Gene3D" id="3.40.50.10150">
    <property type="entry name" value="B12-dependent dehydatase associated subunit"/>
    <property type="match status" value="1"/>
</dbReference>
<dbReference type="Proteomes" id="UP001501676">
    <property type="component" value="Unassembled WGS sequence"/>
</dbReference>
<gene>
    <name evidence="2" type="ORF">GCM10020369_22200</name>
</gene>
<evidence type="ECO:0000313" key="2">
    <source>
        <dbReference type="EMBL" id="GAA3386113.1"/>
    </source>
</evidence>
<dbReference type="SUPFAM" id="SSF51703">
    <property type="entry name" value="Cobalamin (vitamin B12)-dependent enzymes"/>
    <property type="match status" value="1"/>
</dbReference>
<dbReference type="InterPro" id="IPR010254">
    <property type="entry name" value="B12-dep_deHydtase_bsu"/>
</dbReference>
<dbReference type="Gene3D" id="3.20.20.350">
    <property type="entry name" value="Diol/glycerol dehydratase, large subunit"/>
    <property type="match status" value="1"/>
</dbReference>
<sequence length="754" mass="79753">MVDRRVGRIRDLDAQRVNLDGFAVENVELGLVALRSPYDPEPSLRLVDGRVVELDGVAEADFDTIDAFIAAHGLDLAVAEEAMALPDVEIARRMVDFAVPRSAVVRLVDGCTPAKLARVLALLRPAELTMAMTKLRARRTPSNQGHVTNRADDPLLLAADAATAAAYGFRELETTVPVLADAPSNAVAVSVGAAVGAAGVLVQCSVEEALELELGLRGFVSYAETVSLYGTEGVFTDGDDTPWSKAFLTSAYASRGIKMRVSSGAGAEVLMGGAERRSMLYLESRCVALARAIGAQGVQNGGIDGASVAASVPAGVRELMAENVLVMARNLEACTGNDALMSESDVRRTSRTLPILLAGSDFVCSGFGTIQRYDNMFGPSNWNAEDLDDWLVLQRDWGVDGGLTTAPPESLEALRRRAAEAVQAVYRWFGLADLSDEAVDAAVDAVGSKDLEGSGSADALTILNAARTIRESGLSMVDVVTALAESGFEEEAERVLAMLKARVVGDYLQTAAIFTPDMDVLSLVTDPNDYAGPGTGYEPSPSRQTEIDSIRQARSVEDLRAEQASWASDALSVVAPAMAGSDPREVVVGVSPATGREIWRTLSGLPVVDVLREILAGIEEEGCLGRVVRINDTLDLGMIGLSAARLAGSGVSVGLQAKGTALIHRRDLPPLANLELYSVAPVLERGHYRLLGVNAARHARGATPEPAKNPYTDEAIEARYHTAVVSLIAVERGCCAPVGPDELKVADEFVATDC</sequence>
<name>A0ABP6SVS8_9ACTN</name>
<comment type="caution">
    <text evidence="2">The sequence shown here is derived from an EMBL/GenBank/DDBJ whole genome shotgun (WGS) entry which is preliminary data.</text>
</comment>
<dbReference type="InterPro" id="IPR003206">
    <property type="entry name" value="Diol/glycerol_deHydtase_lsu"/>
</dbReference>